<dbReference type="InterPro" id="IPR013785">
    <property type="entry name" value="Aldolase_TIM"/>
</dbReference>
<comment type="pathway">
    <text evidence="1">Carbohydrate acid metabolism.</text>
</comment>
<dbReference type="EMBL" id="AGYG01000009">
    <property type="protein sequence ID" value="ENZ41835.1"/>
    <property type="molecule type" value="Genomic_DNA"/>
</dbReference>
<evidence type="ECO:0000313" key="7">
    <source>
        <dbReference type="Proteomes" id="UP000013041"/>
    </source>
</evidence>
<dbReference type="Pfam" id="PF01081">
    <property type="entry name" value="Aldolase"/>
    <property type="match status" value="1"/>
</dbReference>
<dbReference type="CDD" id="cd00452">
    <property type="entry name" value="KDPG_aldolase"/>
    <property type="match status" value="1"/>
</dbReference>
<evidence type="ECO:0000256" key="4">
    <source>
        <dbReference type="ARBA" id="ARBA00023239"/>
    </source>
</evidence>
<gene>
    <name evidence="6" type="ORF">HMPREF1097_01211</name>
</gene>
<dbReference type="GO" id="GO:0016829">
    <property type="term" value="F:lyase activity"/>
    <property type="evidence" value="ECO:0007669"/>
    <property type="project" value="UniProtKB-KW"/>
</dbReference>
<organism evidence="6 7">
    <name type="scientific">Enterocloster bolteae 90B8</name>
    <dbReference type="NCBI Taxonomy" id="997897"/>
    <lineage>
        <taxon>Bacteria</taxon>
        <taxon>Bacillati</taxon>
        <taxon>Bacillota</taxon>
        <taxon>Clostridia</taxon>
        <taxon>Lachnospirales</taxon>
        <taxon>Lachnospiraceae</taxon>
        <taxon>Enterocloster</taxon>
    </lineage>
</organism>
<dbReference type="InterPro" id="IPR000887">
    <property type="entry name" value="Aldlse_KDPG_KHG"/>
</dbReference>
<dbReference type="RefSeq" id="WP_002571482.1">
    <property type="nucleotide sequence ID" value="NZ_KB851149.1"/>
</dbReference>
<proteinExistence type="inferred from homology"/>
<dbReference type="AlphaFoldDB" id="N9ZPP6"/>
<dbReference type="Proteomes" id="UP000013041">
    <property type="component" value="Unassembled WGS sequence"/>
</dbReference>
<reference evidence="6 7" key="1">
    <citation type="submission" date="2013-01" db="EMBL/GenBank/DDBJ databases">
        <title>The Genome Sequence of Clostridium bolteae 90B8.</title>
        <authorList>
            <consortium name="The Broad Institute Genome Sequencing Platform"/>
            <person name="Earl A."/>
            <person name="Ward D."/>
            <person name="Feldgarden M."/>
            <person name="Gevers D."/>
            <person name="Courvalin P."/>
            <person name="Lambert T."/>
            <person name="Walker B."/>
            <person name="Young S.K."/>
            <person name="Zeng Q."/>
            <person name="Gargeya S."/>
            <person name="Fitzgerald M."/>
            <person name="Haas B."/>
            <person name="Abouelleil A."/>
            <person name="Alvarado L."/>
            <person name="Arachchi H.M."/>
            <person name="Berlin A.M."/>
            <person name="Chapman S.B."/>
            <person name="Dewar J."/>
            <person name="Goldberg J."/>
            <person name="Griggs A."/>
            <person name="Gujja S."/>
            <person name="Hansen M."/>
            <person name="Howarth C."/>
            <person name="Imamovic A."/>
            <person name="Larimer J."/>
            <person name="McCowan C."/>
            <person name="Murphy C."/>
            <person name="Neiman D."/>
            <person name="Pearson M."/>
            <person name="Priest M."/>
            <person name="Roberts A."/>
            <person name="Saif S."/>
            <person name="Shea T."/>
            <person name="Sisk P."/>
            <person name="Sykes S."/>
            <person name="Wortman J."/>
            <person name="Nusbaum C."/>
            <person name="Birren B."/>
        </authorList>
    </citation>
    <scope>NUCLEOTIDE SEQUENCE [LARGE SCALE GENOMIC DNA]</scope>
    <source>
        <strain evidence="6 7">90B8</strain>
    </source>
</reference>
<evidence type="ECO:0000256" key="5">
    <source>
        <dbReference type="ARBA" id="ARBA00023277"/>
    </source>
</evidence>
<dbReference type="PATRIC" id="fig|997897.5.peg.1289"/>
<accession>N9ZPP6</accession>
<dbReference type="PANTHER" id="PTHR30246">
    <property type="entry name" value="2-KETO-3-DEOXY-6-PHOSPHOGLUCONATE ALDOLASE"/>
    <property type="match status" value="1"/>
</dbReference>
<dbReference type="HOGENOM" id="CLU_077795_2_0_9"/>
<dbReference type="Gene3D" id="3.20.20.70">
    <property type="entry name" value="Aldolase class I"/>
    <property type="match status" value="1"/>
</dbReference>
<comment type="similarity">
    <text evidence="2">Belongs to the KHG/KDPG aldolase family.</text>
</comment>
<dbReference type="PANTHER" id="PTHR30246:SF1">
    <property type="entry name" value="2-DEHYDRO-3-DEOXY-6-PHOSPHOGALACTONATE ALDOLASE-RELATED"/>
    <property type="match status" value="1"/>
</dbReference>
<evidence type="ECO:0000256" key="3">
    <source>
        <dbReference type="ARBA" id="ARBA00011233"/>
    </source>
</evidence>
<keyword evidence="4" id="KW-0456">Lyase</keyword>
<dbReference type="SUPFAM" id="SSF51569">
    <property type="entry name" value="Aldolase"/>
    <property type="match status" value="1"/>
</dbReference>
<keyword evidence="5" id="KW-0119">Carbohydrate metabolism</keyword>
<evidence type="ECO:0000256" key="2">
    <source>
        <dbReference type="ARBA" id="ARBA00006906"/>
    </source>
</evidence>
<evidence type="ECO:0000313" key="6">
    <source>
        <dbReference type="EMBL" id="ENZ41835.1"/>
    </source>
</evidence>
<comment type="caution">
    <text evidence="6">The sequence shown here is derived from an EMBL/GenBank/DDBJ whole genome shotgun (WGS) entry which is preliminary data.</text>
</comment>
<protein>
    <submittedName>
        <fullName evidence="6">2-dehydro-3-deoxyphosphogluconate aldolase/4-hydroxy-2-oxoglutarate aldolase</fullName>
    </submittedName>
</protein>
<evidence type="ECO:0000256" key="1">
    <source>
        <dbReference type="ARBA" id="ARBA00004761"/>
    </source>
</evidence>
<name>N9ZPP6_9FIRM</name>
<comment type="subunit">
    <text evidence="3">Homotrimer.</text>
</comment>
<sequence>MNTVLHIMKETRVVAIARKIPASYIVPMAEALYAGGVRLLEITFDQQDEDNLRHTPGMIFKVKEALGDGMAIGAGTVLTTRQAEAAVAAGAEFLLSAVTDKGVIERVKNLGRVMIPGAMSPTEIYEAYQWGADVVKVFPAGILGSDYLKAIRGPLSNVPLMAVGNVNEKNTADLIKAGASSVGVGGNLMDWSLASNGNYEELTRRAAAYITAAGEGRNE</sequence>